<accession>A0AAD5IGW2</accession>
<dbReference type="EMBL" id="JAJSOW010000106">
    <property type="protein sequence ID" value="KAI9162590.1"/>
    <property type="molecule type" value="Genomic_DNA"/>
</dbReference>
<feature type="compositionally biased region" description="Low complexity" evidence="1">
    <location>
        <begin position="89"/>
        <end position="98"/>
    </location>
</feature>
<evidence type="ECO:0000313" key="3">
    <source>
        <dbReference type="Proteomes" id="UP001064489"/>
    </source>
</evidence>
<dbReference type="Proteomes" id="UP001064489">
    <property type="component" value="Chromosome 2"/>
</dbReference>
<proteinExistence type="predicted"/>
<reference evidence="2" key="2">
    <citation type="submission" date="2023-02" db="EMBL/GenBank/DDBJ databases">
        <authorList>
            <person name="Swenson N.G."/>
            <person name="Wegrzyn J.L."/>
            <person name="Mcevoy S.L."/>
        </authorList>
    </citation>
    <scope>NUCLEOTIDE SEQUENCE</scope>
    <source>
        <strain evidence="2">91603</strain>
        <tissue evidence="2">Leaf</tissue>
    </source>
</reference>
<organism evidence="2 3">
    <name type="scientific">Acer negundo</name>
    <name type="common">Box elder</name>
    <dbReference type="NCBI Taxonomy" id="4023"/>
    <lineage>
        <taxon>Eukaryota</taxon>
        <taxon>Viridiplantae</taxon>
        <taxon>Streptophyta</taxon>
        <taxon>Embryophyta</taxon>
        <taxon>Tracheophyta</taxon>
        <taxon>Spermatophyta</taxon>
        <taxon>Magnoliopsida</taxon>
        <taxon>eudicotyledons</taxon>
        <taxon>Gunneridae</taxon>
        <taxon>Pentapetalae</taxon>
        <taxon>rosids</taxon>
        <taxon>malvids</taxon>
        <taxon>Sapindales</taxon>
        <taxon>Sapindaceae</taxon>
        <taxon>Hippocastanoideae</taxon>
        <taxon>Acereae</taxon>
        <taxon>Acer</taxon>
    </lineage>
</organism>
<comment type="caution">
    <text evidence="2">The sequence shown here is derived from an EMBL/GenBank/DDBJ whole genome shotgun (WGS) entry which is preliminary data.</text>
</comment>
<name>A0AAD5IGW2_ACENE</name>
<evidence type="ECO:0000256" key="1">
    <source>
        <dbReference type="SAM" id="MobiDB-lite"/>
    </source>
</evidence>
<reference evidence="2" key="1">
    <citation type="journal article" date="2022" name="Plant J.">
        <title>Strategies of tolerance reflected in two North American maple genomes.</title>
        <authorList>
            <person name="McEvoy S.L."/>
            <person name="Sezen U.U."/>
            <person name="Trouern-Trend A."/>
            <person name="McMahon S.M."/>
            <person name="Schaberg P.G."/>
            <person name="Yang J."/>
            <person name="Wegrzyn J.L."/>
            <person name="Swenson N.G."/>
        </authorList>
    </citation>
    <scope>NUCLEOTIDE SEQUENCE</scope>
    <source>
        <strain evidence="2">91603</strain>
    </source>
</reference>
<feature type="region of interest" description="Disordered" evidence="1">
    <location>
        <begin position="86"/>
        <end position="107"/>
    </location>
</feature>
<evidence type="ECO:0000313" key="2">
    <source>
        <dbReference type="EMBL" id="KAI9162590.1"/>
    </source>
</evidence>
<dbReference type="AlphaFoldDB" id="A0AAD5IGW2"/>
<keyword evidence="3" id="KW-1185">Reference proteome</keyword>
<gene>
    <name evidence="2" type="ORF">LWI28_028774</name>
</gene>
<protein>
    <submittedName>
        <fullName evidence="2">Uncharacterized protein</fullName>
    </submittedName>
</protein>
<sequence length="141" mass="16151">MGCNGERYNWGFSMEKSQSAYSDTIAALLRSNTTWVKFSSFLGLFLLDMPLPTFSDVKDSMDSFWQNLGSSCEPNENIYNTDWRTHQDSSWSNSENSNDLMSPSWSDQGIESAFEDNFNISNKATTQNYNEASYQSEQEEH</sequence>